<dbReference type="InterPro" id="IPR036458">
    <property type="entry name" value="Na:dicarbo_symporter_sf"/>
</dbReference>
<evidence type="ECO:0000256" key="7">
    <source>
        <dbReference type="SAM" id="Phobius"/>
    </source>
</evidence>
<feature type="transmembrane region" description="Helical" evidence="7">
    <location>
        <begin position="47"/>
        <end position="67"/>
    </location>
</feature>
<gene>
    <name evidence="8" type="ORF">IU514_13415</name>
</gene>
<keyword evidence="9" id="KW-1185">Reference proteome</keyword>
<evidence type="ECO:0000256" key="1">
    <source>
        <dbReference type="ARBA" id="ARBA00004651"/>
    </source>
</evidence>
<feature type="transmembrane region" description="Helical" evidence="7">
    <location>
        <begin position="194"/>
        <end position="216"/>
    </location>
</feature>
<evidence type="ECO:0000256" key="2">
    <source>
        <dbReference type="ARBA" id="ARBA00022448"/>
    </source>
</evidence>
<dbReference type="SUPFAM" id="SSF118215">
    <property type="entry name" value="Proton glutamate symport protein"/>
    <property type="match status" value="1"/>
</dbReference>
<comment type="caution">
    <text evidence="8">The sequence shown here is derived from an EMBL/GenBank/DDBJ whole genome shotgun (WGS) entry which is preliminary data.</text>
</comment>
<evidence type="ECO:0000256" key="3">
    <source>
        <dbReference type="ARBA" id="ARBA00022475"/>
    </source>
</evidence>
<dbReference type="RefSeq" id="WP_194931829.1">
    <property type="nucleotide sequence ID" value="NZ_JADLZT010000007.1"/>
</dbReference>
<dbReference type="Proteomes" id="UP001429984">
    <property type="component" value="Unassembled WGS sequence"/>
</dbReference>
<evidence type="ECO:0000313" key="9">
    <source>
        <dbReference type="Proteomes" id="UP001429984"/>
    </source>
</evidence>
<name>A0ABS0BBG0_9GAMM</name>
<feature type="transmembrane region" description="Helical" evidence="7">
    <location>
        <begin position="143"/>
        <end position="166"/>
    </location>
</feature>
<feature type="transmembrane region" description="Helical" evidence="7">
    <location>
        <begin position="329"/>
        <end position="349"/>
    </location>
</feature>
<dbReference type="Pfam" id="PF00375">
    <property type="entry name" value="SDF"/>
    <property type="match status" value="1"/>
</dbReference>
<feature type="transmembrane region" description="Helical" evidence="7">
    <location>
        <begin position="79"/>
        <end position="102"/>
    </location>
</feature>
<evidence type="ECO:0000256" key="6">
    <source>
        <dbReference type="ARBA" id="ARBA00023136"/>
    </source>
</evidence>
<proteinExistence type="predicted"/>
<evidence type="ECO:0000313" key="8">
    <source>
        <dbReference type="EMBL" id="MBF6025024.1"/>
    </source>
</evidence>
<keyword evidence="4 7" id="KW-0812">Transmembrane</keyword>
<organism evidence="8 9">
    <name type="scientific">Lysobacter niastensis</name>
    <dbReference type="NCBI Taxonomy" id="380629"/>
    <lineage>
        <taxon>Bacteria</taxon>
        <taxon>Pseudomonadati</taxon>
        <taxon>Pseudomonadota</taxon>
        <taxon>Gammaproteobacteria</taxon>
        <taxon>Lysobacterales</taxon>
        <taxon>Lysobacteraceae</taxon>
        <taxon>Lysobacter</taxon>
    </lineage>
</organism>
<dbReference type="Gene3D" id="1.10.3860.10">
    <property type="entry name" value="Sodium:dicarboxylate symporter"/>
    <property type="match status" value="1"/>
</dbReference>
<keyword evidence="3" id="KW-1003">Cell membrane</keyword>
<accession>A0ABS0BBG0</accession>
<dbReference type="PANTHER" id="PTHR42865">
    <property type="entry name" value="PROTON/GLUTAMATE-ASPARTATE SYMPORTER"/>
    <property type="match status" value="1"/>
</dbReference>
<evidence type="ECO:0000256" key="4">
    <source>
        <dbReference type="ARBA" id="ARBA00022692"/>
    </source>
</evidence>
<feature type="transmembrane region" description="Helical" evidence="7">
    <location>
        <begin position="222"/>
        <end position="244"/>
    </location>
</feature>
<keyword evidence="2" id="KW-0813">Transport</keyword>
<dbReference type="EMBL" id="JADLZT010000007">
    <property type="protein sequence ID" value="MBF6025024.1"/>
    <property type="molecule type" value="Genomic_DNA"/>
</dbReference>
<keyword evidence="6 7" id="KW-0472">Membrane</keyword>
<reference evidence="8 9" key="1">
    <citation type="submission" date="2020-11" db="EMBL/GenBank/DDBJ databases">
        <title>Draft Genome Sequence and Secondary Metabolite Biosynthetic Potential of the Lysobacter niastensis Type strain DSM 18481.</title>
        <authorList>
            <person name="Turrini P."/>
            <person name="Artuso I."/>
            <person name="Tescari M."/>
            <person name="Lugli G.A."/>
            <person name="Frangipani E."/>
            <person name="Ventura M."/>
            <person name="Visca P."/>
        </authorList>
    </citation>
    <scope>NUCLEOTIDE SEQUENCE [LARGE SCALE GENOMIC DNA]</scope>
    <source>
        <strain evidence="8 9">DSM 18481</strain>
    </source>
</reference>
<dbReference type="PRINTS" id="PR00173">
    <property type="entry name" value="EDTRNSPORT"/>
</dbReference>
<keyword evidence="5 7" id="KW-1133">Transmembrane helix</keyword>
<comment type="subcellular location">
    <subcellularLocation>
        <location evidence="1">Cell membrane</location>
        <topology evidence="1">Multi-pass membrane protein</topology>
    </subcellularLocation>
</comment>
<dbReference type="PANTHER" id="PTHR42865:SF7">
    <property type="entry name" value="PROTON_GLUTAMATE-ASPARTATE SYMPORTER"/>
    <property type="match status" value="1"/>
</dbReference>
<sequence>MSMTTRVLLALIAGAVAGLLLVAIAPGPADTAASVMQPIGRLWLNALQMTVVPLVVSLVVIGVTSASDAASSGRTARRAMVVFIVLLSAGAAFTAIAAPALLSLVPRDDALVQSFRAATAVPHAPATPPALADWFTAIIPSNVVAAAAASAMLPLVVFALFFGFALTRIEASRRERVVELFQAIADAMIVIVRWLLWIAPLGVFALMFAVCARVGVGMLGAFGYYIALQCVLYISVTLMLYLVARASGTPLRRFAAGVLPAQTIAASTQSSLASLPAMVDSARVRLGYPLEIASLVLPMAVSLFRITSPVQYIGVTAFVAWIYGIDLSAAQLAGCAALAVVISLGSVGLPGQVSFMATNMPVVQAAGLPVEPLGLLLAVDTIPDVFATVGNVTADLTATGVVAGREAAEHAPRHDAERVQDGQPG</sequence>
<feature type="transmembrane region" description="Helical" evidence="7">
    <location>
        <begin position="295"/>
        <end position="323"/>
    </location>
</feature>
<protein>
    <submittedName>
        <fullName evidence="8">Dicarboxylate/amino acid:cation symporter</fullName>
    </submittedName>
</protein>
<dbReference type="InterPro" id="IPR001991">
    <property type="entry name" value="Na-dicarboxylate_symporter"/>
</dbReference>
<evidence type="ECO:0000256" key="5">
    <source>
        <dbReference type="ARBA" id="ARBA00022989"/>
    </source>
</evidence>